<evidence type="ECO:0000256" key="1">
    <source>
        <dbReference type="SAM" id="MobiDB-lite"/>
    </source>
</evidence>
<organism evidence="5 6">
    <name type="scientific">Nonomuraea guangzhouensis</name>
    <dbReference type="NCBI Taxonomy" id="1291555"/>
    <lineage>
        <taxon>Bacteria</taxon>
        <taxon>Bacillati</taxon>
        <taxon>Actinomycetota</taxon>
        <taxon>Actinomycetes</taxon>
        <taxon>Streptosporangiales</taxon>
        <taxon>Streptosporangiaceae</taxon>
        <taxon>Nonomuraea</taxon>
    </lineage>
</organism>
<feature type="region of interest" description="Disordered" evidence="1">
    <location>
        <begin position="540"/>
        <end position="615"/>
    </location>
</feature>
<dbReference type="Proteomes" id="UP001597097">
    <property type="component" value="Unassembled WGS sequence"/>
</dbReference>
<dbReference type="GO" id="GO:0016787">
    <property type="term" value="F:hydrolase activity"/>
    <property type="evidence" value="ECO:0007669"/>
    <property type="project" value="UniProtKB-KW"/>
</dbReference>
<dbReference type="Pfam" id="PF20737">
    <property type="entry name" value="Glyco_hydro127C"/>
    <property type="match status" value="1"/>
</dbReference>
<dbReference type="PANTHER" id="PTHR43465">
    <property type="entry name" value="DUF1680 DOMAIN PROTEIN (AFU_ORTHOLOGUE AFUA_1G08910)"/>
    <property type="match status" value="1"/>
</dbReference>
<comment type="caution">
    <text evidence="5">The sequence shown here is derived from an EMBL/GenBank/DDBJ whole genome shotgun (WGS) entry which is preliminary data.</text>
</comment>
<dbReference type="InterPro" id="IPR049046">
    <property type="entry name" value="Beta-AFase-like_GH127_middle"/>
</dbReference>
<evidence type="ECO:0000259" key="2">
    <source>
        <dbReference type="Pfam" id="PF07944"/>
    </source>
</evidence>
<keyword evidence="6" id="KW-1185">Reference proteome</keyword>
<dbReference type="InterPro" id="IPR012878">
    <property type="entry name" value="Beta-AFase-like_GH127_cat"/>
</dbReference>
<feature type="domain" description="Non-reducing end beta-L-arabinofuranosidase-like GH127 catalytic" evidence="2">
    <location>
        <begin position="20"/>
        <end position="389"/>
    </location>
</feature>
<dbReference type="InterPro" id="IPR049049">
    <property type="entry name" value="Beta-AFase-like_GH127_C"/>
</dbReference>
<feature type="compositionally biased region" description="Basic and acidic residues" evidence="1">
    <location>
        <begin position="550"/>
        <end position="560"/>
    </location>
</feature>
<dbReference type="RefSeq" id="WP_219532090.1">
    <property type="nucleotide sequence ID" value="NZ_JAHKRM010000013.1"/>
</dbReference>
<name>A0ABW4GR55_9ACTN</name>
<feature type="domain" description="Non-reducing end beta-L-arabinofuranosidase-like GH127 C-terminal" evidence="4">
    <location>
        <begin position="501"/>
        <end position="671"/>
    </location>
</feature>
<dbReference type="Pfam" id="PF07944">
    <property type="entry name" value="Beta-AFase-like_GH127_cat"/>
    <property type="match status" value="1"/>
</dbReference>
<proteinExistence type="predicted"/>
<evidence type="ECO:0000313" key="5">
    <source>
        <dbReference type="EMBL" id="MFD1545330.1"/>
    </source>
</evidence>
<feature type="compositionally biased region" description="Low complexity" evidence="1">
    <location>
        <begin position="567"/>
        <end position="615"/>
    </location>
</feature>
<accession>A0ABW4GR55</accession>
<dbReference type="PANTHER" id="PTHR43465:SF2">
    <property type="entry name" value="DUF1680 DOMAIN PROTEIN (AFU_ORTHOLOGUE AFUA_1G08910)"/>
    <property type="match status" value="1"/>
</dbReference>
<feature type="domain" description="Non-reducing end beta-L-arabinofuranosidase-like GH127 middle" evidence="3">
    <location>
        <begin position="400"/>
        <end position="498"/>
    </location>
</feature>
<dbReference type="InterPro" id="IPR049174">
    <property type="entry name" value="Beta-AFase-like"/>
</dbReference>
<keyword evidence="5" id="KW-0378">Hydrolase</keyword>
<dbReference type="EMBL" id="JBHUCM010000047">
    <property type="protein sequence ID" value="MFD1545330.1"/>
    <property type="molecule type" value="Genomic_DNA"/>
</dbReference>
<protein>
    <submittedName>
        <fullName evidence="5">Glycoside hydrolase family 127 protein</fullName>
    </submittedName>
</protein>
<evidence type="ECO:0000313" key="6">
    <source>
        <dbReference type="Proteomes" id="UP001597097"/>
    </source>
</evidence>
<evidence type="ECO:0000259" key="4">
    <source>
        <dbReference type="Pfam" id="PF20737"/>
    </source>
</evidence>
<reference evidence="6" key="1">
    <citation type="journal article" date="2019" name="Int. J. Syst. Evol. Microbiol.">
        <title>The Global Catalogue of Microorganisms (GCM) 10K type strain sequencing project: providing services to taxonomists for standard genome sequencing and annotation.</title>
        <authorList>
            <consortium name="The Broad Institute Genomics Platform"/>
            <consortium name="The Broad Institute Genome Sequencing Center for Infectious Disease"/>
            <person name="Wu L."/>
            <person name="Ma J."/>
        </authorList>
    </citation>
    <scope>NUCLEOTIDE SEQUENCE [LARGE SCALE GENOMIC DNA]</scope>
    <source>
        <strain evidence="6">CGMCC 1.15399</strain>
    </source>
</reference>
<sequence>MANPVLPSSGVLSPLGLDAVRPAPGFWGDRIALNRDVTIAHCLEWEEREGWIGNFRGRLPRKGREFSDSETYKLLEAMAWADHPALPELAETVARAQEGDGYLNTRWTGNRYSDFEWGHELYCYGHLIQAGVARLRMHGEDRLTEVVRRAADHICRRFMDTSETCGHPVVEMALVELYRATGTERYLEMARRFVERRGLPALGDIPFGRAYFQDDVPVRQARSLRGHAVRALYLAGGVVDVAVETGDVELLKAVEAQWERAVARRTHLTGGMGSRHSDESYGEDYELPPDRAYSETCAGIGSIMLAHRLLLATGDARYADLAERTLYNVLATGVALDGRTFFYANPLRVRVPAEPLDGVNHAAEGGLRSPWFDVSCCPHNIARTLASLAAYVATSDAGGVQIHHFTPGEITHGPLALRVETGYPWSGGVSVRVLSGGSGQISLRVPAWAKGARLSYGPATPASSDISHMSGVREVEPGYAVVEGDWQPGDEIRLELPMAPRWTFPDRRVDALRGSVAVERGPLVYCAESVADEPPLADVAARVSSPPTDHLPDQPTDHLTGHLADSPAGAPAAVPAPEAAGAAEAGAPVPVAGAPAAPTDPVADTPSGSAGPEGDPVVEVEVAVVLGAPDANGWPYGPEPDSVEGVDTVLRLVPYHRWGNRGPATMRVWLPVAE</sequence>
<gene>
    <name evidence="5" type="ORF">ACFSJ0_50395</name>
</gene>
<dbReference type="Pfam" id="PF20736">
    <property type="entry name" value="Glyco_hydro127M"/>
    <property type="match status" value="1"/>
</dbReference>
<evidence type="ECO:0000259" key="3">
    <source>
        <dbReference type="Pfam" id="PF20736"/>
    </source>
</evidence>